<dbReference type="EMBL" id="KI913128">
    <property type="protein sequence ID" value="ETV79218.1"/>
    <property type="molecule type" value="Genomic_DNA"/>
</dbReference>
<dbReference type="RefSeq" id="XP_009831059.1">
    <property type="nucleotide sequence ID" value="XM_009832757.1"/>
</dbReference>
<evidence type="ECO:0000313" key="2">
    <source>
        <dbReference type="EMBL" id="ETV79218.1"/>
    </source>
</evidence>
<proteinExistence type="predicted"/>
<gene>
    <name evidence="2" type="ORF">H257_07285</name>
</gene>
<dbReference type="InterPro" id="IPR025314">
    <property type="entry name" value="DUF4219"/>
</dbReference>
<sequence length="65" mass="7751">MSPTDATDAPFKINKFDGTNFHLWKFKMSMILEEKDLWDVVIGNEKWEDQPDDAARMKFVKRMKK</sequence>
<dbReference type="AlphaFoldDB" id="W4GJX2"/>
<feature type="non-terminal residue" evidence="2">
    <location>
        <position position="65"/>
    </location>
</feature>
<protein>
    <recommendedName>
        <fullName evidence="1">DUF4219 domain-containing protein</fullName>
    </recommendedName>
</protein>
<dbReference type="GeneID" id="20809281"/>
<dbReference type="OrthoDB" id="153096at2759"/>
<dbReference type="VEuPathDB" id="FungiDB:H257_07285"/>
<name>W4GJX2_APHAT</name>
<feature type="domain" description="DUF4219" evidence="1">
    <location>
        <begin position="16"/>
        <end position="42"/>
    </location>
</feature>
<evidence type="ECO:0000259" key="1">
    <source>
        <dbReference type="Pfam" id="PF13961"/>
    </source>
</evidence>
<dbReference type="Pfam" id="PF13961">
    <property type="entry name" value="DUF4219"/>
    <property type="match status" value="1"/>
</dbReference>
<organism evidence="2">
    <name type="scientific">Aphanomyces astaci</name>
    <name type="common">Crayfish plague agent</name>
    <dbReference type="NCBI Taxonomy" id="112090"/>
    <lineage>
        <taxon>Eukaryota</taxon>
        <taxon>Sar</taxon>
        <taxon>Stramenopiles</taxon>
        <taxon>Oomycota</taxon>
        <taxon>Saprolegniomycetes</taxon>
        <taxon>Saprolegniales</taxon>
        <taxon>Verrucalvaceae</taxon>
        <taxon>Aphanomyces</taxon>
    </lineage>
</organism>
<reference evidence="2" key="1">
    <citation type="submission" date="2013-12" db="EMBL/GenBank/DDBJ databases">
        <title>The Genome Sequence of Aphanomyces astaci APO3.</title>
        <authorList>
            <consortium name="The Broad Institute Genomics Platform"/>
            <person name="Russ C."/>
            <person name="Tyler B."/>
            <person name="van West P."/>
            <person name="Dieguez-Uribeondo J."/>
            <person name="Young S.K."/>
            <person name="Zeng Q."/>
            <person name="Gargeya S."/>
            <person name="Fitzgerald M."/>
            <person name="Abouelleil A."/>
            <person name="Alvarado L."/>
            <person name="Chapman S.B."/>
            <person name="Gainer-Dewar J."/>
            <person name="Goldberg J."/>
            <person name="Griggs A."/>
            <person name="Gujja S."/>
            <person name="Hansen M."/>
            <person name="Howarth C."/>
            <person name="Imamovic A."/>
            <person name="Ireland A."/>
            <person name="Larimer J."/>
            <person name="McCowan C."/>
            <person name="Murphy C."/>
            <person name="Pearson M."/>
            <person name="Poon T.W."/>
            <person name="Priest M."/>
            <person name="Roberts A."/>
            <person name="Saif S."/>
            <person name="Shea T."/>
            <person name="Sykes S."/>
            <person name="Wortman J."/>
            <person name="Nusbaum C."/>
            <person name="Birren B."/>
        </authorList>
    </citation>
    <scope>NUCLEOTIDE SEQUENCE [LARGE SCALE GENOMIC DNA]</scope>
    <source>
        <strain evidence="2">APO3</strain>
    </source>
</reference>
<accession>W4GJX2</accession>